<dbReference type="AlphaFoldDB" id="A0A127JTS7"/>
<proteinExistence type="predicted"/>
<feature type="chain" id="PRO_5007449682" description="DUF4148 domain-containing protein" evidence="1">
    <location>
        <begin position="22"/>
        <end position="119"/>
    </location>
</feature>
<evidence type="ECO:0000313" key="2">
    <source>
        <dbReference type="EMBL" id="AMO23350.1"/>
    </source>
</evidence>
<dbReference type="OrthoDB" id="8911088at2"/>
<reference evidence="2 3" key="1">
    <citation type="journal article" date="2014" name="Int. J. Syst. Evol. Microbiol.">
        <title>Ramlibacter solisilvae sp. nov., isolated from forest soil, and emended description of the genus Ramlibacter.</title>
        <authorList>
            <person name="Lee H.J."/>
            <person name="Lee S.H."/>
            <person name="Lee S.S."/>
            <person name="Lee J.S."/>
            <person name="Kim Y."/>
            <person name="Kim S.C."/>
            <person name="Jeon C.O."/>
        </authorList>
    </citation>
    <scope>NUCLEOTIDE SEQUENCE [LARGE SCALE GENOMIC DNA]</scope>
    <source>
        <strain evidence="2 3">5-10</strain>
    </source>
</reference>
<evidence type="ECO:0000256" key="1">
    <source>
        <dbReference type="SAM" id="SignalP"/>
    </source>
</evidence>
<keyword evidence="3" id="KW-1185">Reference proteome</keyword>
<evidence type="ECO:0008006" key="4">
    <source>
        <dbReference type="Google" id="ProtNLM"/>
    </source>
</evidence>
<protein>
    <recommendedName>
        <fullName evidence="4">DUF4148 domain-containing protein</fullName>
    </recommendedName>
</protein>
<keyword evidence="1" id="KW-0732">Signal</keyword>
<evidence type="ECO:0000313" key="3">
    <source>
        <dbReference type="Proteomes" id="UP000070433"/>
    </source>
</evidence>
<dbReference type="RefSeq" id="WP_061499354.1">
    <property type="nucleotide sequence ID" value="NZ_CP010951.1"/>
</dbReference>
<dbReference type="Pfam" id="PF13663">
    <property type="entry name" value="DUF4148"/>
    <property type="match status" value="1"/>
</dbReference>
<dbReference type="InterPro" id="IPR025421">
    <property type="entry name" value="DUF4148"/>
</dbReference>
<dbReference type="EMBL" id="CP010951">
    <property type="protein sequence ID" value="AMO23350.1"/>
    <property type="molecule type" value="Genomic_DNA"/>
</dbReference>
<feature type="signal peptide" evidence="1">
    <location>
        <begin position="1"/>
        <end position="21"/>
    </location>
</feature>
<name>A0A127JTS7_9BURK</name>
<accession>A0A127JTS7</accession>
<organism evidence="2 3">
    <name type="scientific">Ramlibacter tataouinensis</name>
    <dbReference type="NCBI Taxonomy" id="94132"/>
    <lineage>
        <taxon>Bacteria</taxon>
        <taxon>Pseudomonadati</taxon>
        <taxon>Pseudomonadota</taxon>
        <taxon>Betaproteobacteria</taxon>
        <taxon>Burkholderiales</taxon>
        <taxon>Comamonadaceae</taxon>
        <taxon>Ramlibacter</taxon>
    </lineage>
</organism>
<sequence>MKTARLALVAALSAAALAAHADDSWMFRSGIPFESTLTRAQVQAGLEQSRREPNVYSSSYNPLTNFSSQLTREQVRAEFLDSREGVAAMTGEDSGSAYLAARKPRADSMHLAGTPSNAQ</sequence>
<dbReference type="Proteomes" id="UP000070433">
    <property type="component" value="Chromosome"/>
</dbReference>
<gene>
    <name evidence="2" type="ORF">UC35_11130</name>
</gene>